<keyword evidence="1" id="KW-0732">Signal</keyword>
<dbReference type="EMBL" id="DYVE01000239">
    <property type="protein sequence ID" value="HJG28830.1"/>
    <property type="molecule type" value="Genomic_DNA"/>
</dbReference>
<dbReference type="AlphaFoldDB" id="A0A921IMT3"/>
<dbReference type="Proteomes" id="UP000782880">
    <property type="component" value="Unassembled WGS sequence"/>
</dbReference>
<organism evidence="2 3">
    <name type="scientific">Subdoligranulum variabile</name>
    <dbReference type="NCBI Taxonomy" id="214851"/>
    <lineage>
        <taxon>Bacteria</taxon>
        <taxon>Bacillati</taxon>
        <taxon>Bacillota</taxon>
        <taxon>Clostridia</taxon>
        <taxon>Eubacteriales</taxon>
        <taxon>Oscillospiraceae</taxon>
        <taxon>Subdoligranulum</taxon>
    </lineage>
</organism>
<sequence length="294" mass="32187">MSLWQHPRWMAGLCAAAVLVCAAAPAVFLTAVDAAVLGRSETVKDAYTAPTPSGEDYYVLRQLTARQEKQSNLAPVPETEEDPNRPALKMYIGAQNSLENMTNGYDYQETVNTTLQNLADGGVIAPQWAAWATDWGDATQAYVGYDGAYYPLDVPYYATDSLGFVTLKRFALEQESLYTAFSMTMDSRTGVVTQLWISAPRQGDEPPPTPGEEALLAFADRAGLENLGDWAKPENSPYPNALYSRNGQALITALVSPYEYSGWTNAAGTVTSQRWFLSLSLQPFSEEDLPQLVP</sequence>
<feature type="signal peptide" evidence="1">
    <location>
        <begin position="1"/>
        <end position="26"/>
    </location>
</feature>
<accession>A0A921IMT3</accession>
<reference evidence="2" key="1">
    <citation type="journal article" date="2021" name="PeerJ">
        <title>Extensive microbial diversity within the chicken gut microbiome revealed by metagenomics and culture.</title>
        <authorList>
            <person name="Gilroy R."/>
            <person name="Ravi A."/>
            <person name="Getino M."/>
            <person name="Pursley I."/>
            <person name="Horton D.L."/>
            <person name="Alikhan N.F."/>
            <person name="Baker D."/>
            <person name="Gharbi K."/>
            <person name="Hall N."/>
            <person name="Watson M."/>
            <person name="Adriaenssens E.M."/>
            <person name="Foster-Nyarko E."/>
            <person name="Jarju S."/>
            <person name="Secka A."/>
            <person name="Antonio M."/>
            <person name="Oren A."/>
            <person name="Chaudhuri R.R."/>
            <person name="La Ragione R."/>
            <person name="Hildebrand F."/>
            <person name="Pallen M.J."/>
        </authorList>
    </citation>
    <scope>NUCLEOTIDE SEQUENCE</scope>
    <source>
        <strain evidence="2">ChiBcec21-2208</strain>
    </source>
</reference>
<gene>
    <name evidence="2" type="ORF">K8V20_09345</name>
</gene>
<evidence type="ECO:0000256" key="1">
    <source>
        <dbReference type="SAM" id="SignalP"/>
    </source>
</evidence>
<feature type="chain" id="PRO_5039412968" evidence="1">
    <location>
        <begin position="27"/>
        <end position="294"/>
    </location>
</feature>
<evidence type="ECO:0000313" key="2">
    <source>
        <dbReference type="EMBL" id="HJG28830.1"/>
    </source>
</evidence>
<comment type="caution">
    <text evidence="2">The sequence shown here is derived from an EMBL/GenBank/DDBJ whole genome shotgun (WGS) entry which is preliminary data.</text>
</comment>
<protein>
    <submittedName>
        <fullName evidence="2">Uncharacterized protein</fullName>
    </submittedName>
</protein>
<name>A0A921IMT3_9FIRM</name>
<reference evidence="2" key="2">
    <citation type="submission" date="2021-09" db="EMBL/GenBank/DDBJ databases">
        <authorList>
            <person name="Gilroy R."/>
        </authorList>
    </citation>
    <scope>NUCLEOTIDE SEQUENCE</scope>
    <source>
        <strain evidence="2">ChiBcec21-2208</strain>
    </source>
</reference>
<proteinExistence type="predicted"/>
<evidence type="ECO:0000313" key="3">
    <source>
        <dbReference type="Proteomes" id="UP000782880"/>
    </source>
</evidence>